<comment type="caution">
    <text evidence="2">The sequence shown here is derived from an EMBL/GenBank/DDBJ whole genome shotgun (WGS) entry which is preliminary data.</text>
</comment>
<reference evidence="2 3" key="1">
    <citation type="journal article" date="2015" name="Sci. Rep.">
        <title>Chromosome-level genome map provides insights into diverse defense mechanisms in the medicinal fungus Ganoderma sinense.</title>
        <authorList>
            <person name="Zhu Y."/>
            <person name="Xu J."/>
            <person name="Sun C."/>
            <person name="Zhou S."/>
            <person name="Xu H."/>
            <person name="Nelson D.R."/>
            <person name="Qian J."/>
            <person name="Song J."/>
            <person name="Luo H."/>
            <person name="Xiang L."/>
            <person name="Li Y."/>
            <person name="Xu Z."/>
            <person name="Ji A."/>
            <person name="Wang L."/>
            <person name="Lu S."/>
            <person name="Hayward A."/>
            <person name="Sun W."/>
            <person name="Li X."/>
            <person name="Schwartz D.C."/>
            <person name="Wang Y."/>
            <person name="Chen S."/>
        </authorList>
    </citation>
    <scope>NUCLEOTIDE SEQUENCE [LARGE SCALE GENOMIC DNA]</scope>
    <source>
        <strain evidence="2 3">ZZ0214-1</strain>
    </source>
</reference>
<feature type="region of interest" description="Disordered" evidence="1">
    <location>
        <begin position="1"/>
        <end position="21"/>
    </location>
</feature>
<dbReference type="EMBL" id="AYKW01000034">
    <property type="protein sequence ID" value="PIL26891.1"/>
    <property type="molecule type" value="Genomic_DNA"/>
</dbReference>
<name>A0A2G8RZE6_9APHY</name>
<protein>
    <submittedName>
        <fullName evidence="2">Uncharacterized protein</fullName>
    </submittedName>
</protein>
<organism evidence="2 3">
    <name type="scientific">Ganoderma sinense ZZ0214-1</name>
    <dbReference type="NCBI Taxonomy" id="1077348"/>
    <lineage>
        <taxon>Eukaryota</taxon>
        <taxon>Fungi</taxon>
        <taxon>Dikarya</taxon>
        <taxon>Basidiomycota</taxon>
        <taxon>Agaricomycotina</taxon>
        <taxon>Agaricomycetes</taxon>
        <taxon>Polyporales</taxon>
        <taxon>Polyporaceae</taxon>
        <taxon>Ganoderma</taxon>
    </lineage>
</organism>
<evidence type="ECO:0000313" key="2">
    <source>
        <dbReference type="EMBL" id="PIL26891.1"/>
    </source>
</evidence>
<evidence type="ECO:0000256" key="1">
    <source>
        <dbReference type="SAM" id="MobiDB-lite"/>
    </source>
</evidence>
<feature type="compositionally biased region" description="Basic and acidic residues" evidence="1">
    <location>
        <begin position="1"/>
        <end position="19"/>
    </location>
</feature>
<proteinExistence type="predicted"/>
<accession>A0A2G8RZE6</accession>
<dbReference type="Proteomes" id="UP000230002">
    <property type="component" value="Unassembled WGS sequence"/>
</dbReference>
<keyword evidence="3" id="KW-1185">Reference proteome</keyword>
<evidence type="ECO:0000313" key="3">
    <source>
        <dbReference type="Proteomes" id="UP000230002"/>
    </source>
</evidence>
<sequence length="185" mass="20523">MNTRETNGRREGEGERKESGASVHLPVNVVWERSLHGHGFGGKRLELNTRHLSPRGWRRARPEFARSGIPLRRTRTHSAFCLGAPCSGFVSQGLEARGYRPLFSGFSACQLCVGSIGPRFEFHLPSPNLILARFLPSSHVPAAVRRWANAHPLCVGSHCDVIGQQSSPNIGCGMRETGPFWFVRR</sequence>
<gene>
    <name evidence="2" type="ORF">GSI_10029</name>
</gene>
<dbReference type="AlphaFoldDB" id="A0A2G8RZE6"/>